<evidence type="ECO:0000313" key="3">
    <source>
        <dbReference type="EMBL" id="AKV01207.1"/>
    </source>
</evidence>
<feature type="chain" id="PRO_5005466670" evidence="2">
    <location>
        <begin position="17"/>
        <end position="548"/>
    </location>
</feature>
<dbReference type="SUPFAM" id="SSF82171">
    <property type="entry name" value="DPP6 N-terminal domain-like"/>
    <property type="match status" value="1"/>
</dbReference>
<evidence type="ECO:0000313" key="4">
    <source>
        <dbReference type="Proteomes" id="UP000064967"/>
    </source>
</evidence>
<protein>
    <submittedName>
        <fullName evidence="3">Uncharacterized protein</fullName>
    </submittedName>
</protein>
<keyword evidence="4" id="KW-1185">Reference proteome</keyword>
<name>A0A0K1Q6E2_9BACT</name>
<dbReference type="InterPro" id="IPR015943">
    <property type="entry name" value="WD40/YVTN_repeat-like_dom_sf"/>
</dbReference>
<dbReference type="KEGG" id="llu:AKJ09_07870"/>
<dbReference type="EMBL" id="CP012333">
    <property type="protein sequence ID" value="AKV01207.1"/>
    <property type="molecule type" value="Genomic_DNA"/>
</dbReference>
<proteinExistence type="predicted"/>
<dbReference type="PATRIC" id="fig|1391654.3.peg.7975"/>
<dbReference type="Proteomes" id="UP000064967">
    <property type="component" value="Chromosome"/>
</dbReference>
<dbReference type="AlphaFoldDB" id="A0A0K1Q6E2"/>
<dbReference type="PROSITE" id="PS51257">
    <property type="entry name" value="PROKAR_LIPOPROTEIN"/>
    <property type="match status" value="1"/>
</dbReference>
<evidence type="ECO:0000256" key="1">
    <source>
        <dbReference type="SAM" id="MobiDB-lite"/>
    </source>
</evidence>
<reference evidence="3 4" key="1">
    <citation type="submission" date="2015-08" db="EMBL/GenBank/DDBJ databases">
        <authorList>
            <person name="Babu N.S."/>
            <person name="Beckwith C.J."/>
            <person name="Beseler K.G."/>
            <person name="Brison A."/>
            <person name="Carone J.V."/>
            <person name="Caskin T.P."/>
            <person name="Diamond M."/>
            <person name="Durham M.E."/>
            <person name="Foxe J.M."/>
            <person name="Go M."/>
            <person name="Henderson B.A."/>
            <person name="Jones I.B."/>
            <person name="McGettigan J.A."/>
            <person name="Micheletti S.J."/>
            <person name="Nasrallah M.E."/>
            <person name="Ortiz D."/>
            <person name="Piller C.R."/>
            <person name="Privatt S.R."/>
            <person name="Schneider S.L."/>
            <person name="Sharp S."/>
            <person name="Smith T.C."/>
            <person name="Stanton J.D."/>
            <person name="Ullery H.E."/>
            <person name="Wilson R.J."/>
            <person name="Serrano M.G."/>
            <person name="Buck G."/>
            <person name="Lee V."/>
            <person name="Wang Y."/>
            <person name="Carvalho R."/>
            <person name="Voegtly L."/>
            <person name="Shi R."/>
            <person name="Duckworth R."/>
            <person name="Johnson A."/>
            <person name="Loviza R."/>
            <person name="Walstead R."/>
            <person name="Shah Z."/>
            <person name="Kiflezghi M."/>
            <person name="Wade K."/>
            <person name="Ball S.L."/>
            <person name="Bradley K.W."/>
            <person name="Asai D.J."/>
            <person name="Bowman C.A."/>
            <person name="Russell D.A."/>
            <person name="Pope W.H."/>
            <person name="Jacobs-Sera D."/>
            <person name="Hendrix R.W."/>
            <person name="Hatfull G.F."/>
        </authorList>
    </citation>
    <scope>NUCLEOTIDE SEQUENCE [LARGE SCALE GENOMIC DNA]</scope>
    <source>
        <strain evidence="3 4">DSM 27648</strain>
    </source>
</reference>
<accession>A0A0K1Q6E2</accession>
<feature type="compositionally biased region" description="Pro residues" evidence="1">
    <location>
        <begin position="524"/>
        <end position="542"/>
    </location>
</feature>
<organism evidence="3 4">
    <name type="scientific">Labilithrix luteola</name>
    <dbReference type="NCBI Taxonomy" id="1391654"/>
    <lineage>
        <taxon>Bacteria</taxon>
        <taxon>Pseudomonadati</taxon>
        <taxon>Myxococcota</taxon>
        <taxon>Polyangia</taxon>
        <taxon>Polyangiales</taxon>
        <taxon>Labilitrichaceae</taxon>
        <taxon>Labilithrix</taxon>
    </lineage>
</organism>
<dbReference type="RefSeq" id="WP_146652353.1">
    <property type="nucleotide sequence ID" value="NZ_CP012333.1"/>
</dbReference>
<dbReference type="OrthoDB" id="8674919at2"/>
<feature type="region of interest" description="Disordered" evidence="1">
    <location>
        <begin position="523"/>
        <end position="548"/>
    </location>
</feature>
<gene>
    <name evidence="3" type="ORF">AKJ09_07870</name>
</gene>
<sequence>MKASSALGACALLLLAACDGVSVGTSDDGSSDDGSAVVDETAIAGANANDRSIGKDGEELLTGAMVPSPSGRYIVMQRNTVTLIYDVAAATYHEFATPLTRVAFAKNRETLFAFGGGEVMAIDLATQSVLWKTALSDGCSLLRISPDDNSLLVGSASLVNVVEPSTGSVRTSTSAASAVAYSAFVPGQSRVLLVGHTVWRDGGPHTPVVDLDLSGASEAKTTDVLNCEAPIVVVPNGARAFLSPTYCSPGKQAVPGKMWTNPDPVSVIELNDGAAFAKNLPGFGPVAMSKDGSRIVAYLDVKRMDASMFEDKTQVPWENGQRYHLMTIDPATLKFQLAPIGNAIPRFAMTPDGRGLLVDASAKVESRMKLAARATATIGADGLTANVETNLDVFGSSAAFGFFDLTSQSFSAFSGPIAPLDRFVQFSNSRYVLTLATRQDGLGGTPYMIDLANRATWALQGNFGTGVRDVGLSADGTIALLRLRLAANVHDSGYYSREALCTSTTGECGASFTATYEATVPFATVPPPPPPGQPTPTTPPECPGGHDC</sequence>
<evidence type="ECO:0000256" key="2">
    <source>
        <dbReference type="SAM" id="SignalP"/>
    </source>
</evidence>
<dbReference type="Gene3D" id="2.130.10.10">
    <property type="entry name" value="YVTN repeat-like/Quinoprotein amine dehydrogenase"/>
    <property type="match status" value="1"/>
</dbReference>
<feature type="signal peptide" evidence="2">
    <location>
        <begin position="1"/>
        <end position="16"/>
    </location>
</feature>
<keyword evidence="2" id="KW-0732">Signal</keyword>